<feature type="domain" description="BioF2-like acetyltransferase" evidence="7">
    <location>
        <begin position="174"/>
        <end position="312"/>
    </location>
</feature>
<keyword evidence="5" id="KW-0012">Acyltransferase</keyword>
<protein>
    <submittedName>
        <fullName evidence="8">FemAB family PEP-CTERM system-associated protein</fullName>
    </submittedName>
</protein>
<dbReference type="InterPro" id="IPR016181">
    <property type="entry name" value="Acyl_CoA_acyltransferase"/>
</dbReference>
<keyword evidence="4" id="KW-0573">Peptidoglycan synthesis</keyword>
<dbReference type="Pfam" id="PF13480">
    <property type="entry name" value="Acetyltransf_6"/>
    <property type="match status" value="1"/>
</dbReference>
<keyword evidence="9" id="KW-1185">Reference proteome</keyword>
<dbReference type="Gene3D" id="3.40.630.30">
    <property type="match status" value="1"/>
</dbReference>
<dbReference type="InterPro" id="IPR050644">
    <property type="entry name" value="PG_Glycine_Bridge_Synth"/>
</dbReference>
<evidence type="ECO:0000256" key="3">
    <source>
        <dbReference type="ARBA" id="ARBA00022960"/>
    </source>
</evidence>
<dbReference type="PROSITE" id="PS51191">
    <property type="entry name" value="FEMABX"/>
    <property type="match status" value="1"/>
</dbReference>
<dbReference type="SUPFAM" id="SSF55729">
    <property type="entry name" value="Acyl-CoA N-acyltransferases (Nat)"/>
    <property type="match status" value="1"/>
</dbReference>
<dbReference type="NCBIfam" id="TIGR03019">
    <property type="entry name" value="pepcterm_femAB"/>
    <property type="match status" value="1"/>
</dbReference>
<gene>
    <name evidence="8" type="ORF">RYS15_13625</name>
</gene>
<accession>A0ABU3VZK2</accession>
<evidence type="ECO:0000256" key="4">
    <source>
        <dbReference type="ARBA" id="ARBA00022984"/>
    </source>
</evidence>
<evidence type="ECO:0000256" key="5">
    <source>
        <dbReference type="ARBA" id="ARBA00023315"/>
    </source>
</evidence>
<keyword evidence="3" id="KW-0133">Cell shape</keyword>
<evidence type="ECO:0000256" key="1">
    <source>
        <dbReference type="ARBA" id="ARBA00009943"/>
    </source>
</evidence>
<sequence>MSVDLAPQALDGSSSATAELDVVVVALGDLDVAAYDRYVHQHPDVTPYHASAWLFAVERAYGHPGKVVLAMADGQFRGVLPLVWVQRPLMAPVLSSLPFCDLAGPLADSPDVSLKLIAAARDLAWQQRAGRLEVRQSQPSVASSPGAGGTVPAGTKVRMLAPLPASSEALFAGFKSKLRSQIRKAEKNGLAVSVCDRDSAIDQFYPVFARNMHRLGSPVHSKGWFQSLKSAYGSQLRVGLVTLNEVPVGAGIVLVLGDRACIPWASTLAEYNRLAPNMLLYWALLANVCDAGCRQFDFGRSTVDEGTYRFKRQWGAEPHRLLWQAWYPDDRDQVSQQSETPGSPGLAARLRPVIERVWQRLPLPLANWIGPRVRKYITL</sequence>
<dbReference type="InterPro" id="IPR038740">
    <property type="entry name" value="BioF2-like_GNAT_dom"/>
</dbReference>
<keyword evidence="2" id="KW-0808">Transferase</keyword>
<dbReference type="PANTHER" id="PTHR36174:SF1">
    <property type="entry name" value="LIPID II:GLYCINE GLYCYLTRANSFERASE"/>
    <property type="match status" value="1"/>
</dbReference>
<dbReference type="RefSeq" id="WP_316974224.1">
    <property type="nucleotide sequence ID" value="NZ_JAWIIJ010000009.1"/>
</dbReference>
<comment type="similarity">
    <text evidence="1">Belongs to the FemABX family.</text>
</comment>
<comment type="caution">
    <text evidence="8">The sequence shown here is derived from an EMBL/GenBank/DDBJ whole genome shotgun (WGS) entry which is preliminary data.</text>
</comment>
<keyword evidence="6" id="KW-0961">Cell wall biogenesis/degradation</keyword>
<evidence type="ECO:0000256" key="6">
    <source>
        <dbReference type="ARBA" id="ARBA00023316"/>
    </source>
</evidence>
<dbReference type="EMBL" id="JAWIIJ010000009">
    <property type="protein sequence ID" value="MDV2079724.1"/>
    <property type="molecule type" value="Genomic_DNA"/>
</dbReference>
<organism evidence="8 9">
    <name type="scientific">Marinobacter xestospongiae</name>
    <dbReference type="NCBI Taxonomy" id="994319"/>
    <lineage>
        <taxon>Bacteria</taxon>
        <taxon>Pseudomonadati</taxon>
        <taxon>Pseudomonadota</taxon>
        <taxon>Gammaproteobacteria</taxon>
        <taxon>Pseudomonadales</taxon>
        <taxon>Marinobacteraceae</taxon>
        <taxon>Marinobacter</taxon>
    </lineage>
</organism>
<evidence type="ECO:0000313" key="9">
    <source>
        <dbReference type="Proteomes" id="UP001269819"/>
    </source>
</evidence>
<dbReference type="InterPro" id="IPR003447">
    <property type="entry name" value="FEMABX"/>
</dbReference>
<evidence type="ECO:0000256" key="2">
    <source>
        <dbReference type="ARBA" id="ARBA00022679"/>
    </source>
</evidence>
<dbReference type="PANTHER" id="PTHR36174">
    <property type="entry name" value="LIPID II:GLYCINE GLYCYLTRANSFERASE"/>
    <property type="match status" value="1"/>
</dbReference>
<proteinExistence type="inferred from homology"/>
<evidence type="ECO:0000259" key="7">
    <source>
        <dbReference type="Pfam" id="PF13480"/>
    </source>
</evidence>
<reference evidence="8 9" key="1">
    <citation type="submission" date="2023-10" db="EMBL/GenBank/DDBJ databases">
        <title>Characteristics and mechanism of a salt-tolerant marine origin heterotrophic nitrifying- aerobic denitrifying bacteria Marinobacter xestospongiae HN1.</title>
        <authorList>
            <person name="Qi R."/>
        </authorList>
    </citation>
    <scope>NUCLEOTIDE SEQUENCE [LARGE SCALE GENOMIC DNA]</scope>
    <source>
        <strain evidence="8 9">HN1</strain>
    </source>
</reference>
<dbReference type="Proteomes" id="UP001269819">
    <property type="component" value="Unassembled WGS sequence"/>
</dbReference>
<evidence type="ECO:0000313" key="8">
    <source>
        <dbReference type="EMBL" id="MDV2079724.1"/>
    </source>
</evidence>
<dbReference type="InterPro" id="IPR017469">
    <property type="entry name" value="PEP-CTERM_FemAB-rel"/>
</dbReference>
<name>A0ABU3VZK2_9GAMM</name>